<feature type="compositionally biased region" description="Low complexity" evidence="1">
    <location>
        <begin position="1"/>
        <end position="14"/>
    </location>
</feature>
<feature type="domain" description="DUF4220" evidence="3">
    <location>
        <begin position="103"/>
        <end position="374"/>
    </location>
</feature>
<dbReference type="PaxDb" id="65489-OBART07G05130.1"/>
<accession>A0A0D3GMZ0</accession>
<dbReference type="EnsemblPlants" id="OBART07G05130.1">
    <property type="protein sequence ID" value="OBART07G05130.1"/>
    <property type="gene ID" value="OBART07G05130"/>
</dbReference>
<evidence type="ECO:0000313" key="5">
    <source>
        <dbReference type="Proteomes" id="UP000026960"/>
    </source>
</evidence>
<name>A0A0D3GMZ0_9ORYZ</name>
<dbReference type="Pfam" id="PF13968">
    <property type="entry name" value="DUF4220"/>
    <property type="match status" value="1"/>
</dbReference>
<evidence type="ECO:0000313" key="4">
    <source>
        <dbReference type="EnsemblPlants" id="OBART07G05130.1"/>
    </source>
</evidence>
<feature type="transmembrane region" description="Helical" evidence="2">
    <location>
        <begin position="353"/>
        <end position="375"/>
    </location>
</feature>
<evidence type="ECO:0000256" key="1">
    <source>
        <dbReference type="SAM" id="MobiDB-lite"/>
    </source>
</evidence>
<keyword evidence="2" id="KW-0812">Transmembrane</keyword>
<feature type="transmembrane region" description="Helical" evidence="2">
    <location>
        <begin position="138"/>
        <end position="158"/>
    </location>
</feature>
<evidence type="ECO:0000259" key="3">
    <source>
        <dbReference type="Pfam" id="PF13968"/>
    </source>
</evidence>
<feature type="region of interest" description="Disordered" evidence="1">
    <location>
        <begin position="1"/>
        <end position="22"/>
    </location>
</feature>
<feature type="transmembrane region" description="Helical" evidence="2">
    <location>
        <begin position="165"/>
        <end position="185"/>
    </location>
</feature>
<dbReference type="AlphaFoldDB" id="A0A0D3GMZ0"/>
<organism evidence="4">
    <name type="scientific">Oryza barthii</name>
    <dbReference type="NCBI Taxonomy" id="65489"/>
    <lineage>
        <taxon>Eukaryota</taxon>
        <taxon>Viridiplantae</taxon>
        <taxon>Streptophyta</taxon>
        <taxon>Embryophyta</taxon>
        <taxon>Tracheophyta</taxon>
        <taxon>Spermatophyta</taxon>
        <taxon>Magnoliopsida</taxon>
        <taxon>Liliopsida</taxon>
        <taxon>Poales</taxon>
        <taxon>Poaceae</taxon>
        <taxon>BOP clade</taxon>
        <taxon>Oryzoideae</taxon>
        <taxon>Oryzeae</taxon>
        <taxon>Oryzinae</taxon>
        <taxon>Oryza</taxon>
    </lineage>
</organism>
<reference evidence="4" key="1">
    <citation type="journal article" date="2009" name="Rice">
        <title>De Novo Next Generation Sequencing of Plant Genomes.</title>
        <authorList>
            <person name="Rounsley S."/>
            <person name="Marri P.R."/>
            <person name="Yu Y."/>
            <person name="He R."/>
            <person name="Sisneros N."/>
            <person name="Goicoechea J.L."/>
            <person name="Lee S.J."/>
            <person name="Angelova A."/>
            <person name="Kudrna D."/>
            <person name="Luo M."/>
            <person name="Affourtit J."/>
            <person name="Desany B."/>
            <person name="Knight J."/>
            <person name="Niazi F."/>
            <person name="Egholm M."/>
            <person name="Wing R.A."/>
        </authorList>
    </citation>
    <scope>NUCLEOTIDE SEQUENCE [LARGE SCALE GENOMIC DNA]</scope>
    <source>
        <strain evidence="4">cv. IRGC 105608</strain>
    </source>
</reference>
<dbReference type="HOGENOM" id="CLU_009180_3_0_1"/>
<reference evidence="4" key="2">
    <citation type="submission" date="2015-03" db="UniProtKB">
        <authorList>
            <consortium name="EnsemblPlants"/>
        </authorList>
    </citation>
    <scope>IDENTIFICATION</scope>
</reference>
<proteinExistence type="predicted"/>
<dbReference type="InterPro" id="IPR007658">
    <property type="entry name" value="DUF594"/>
</dbReference>
<evidence type="ECO:0000256" key="2">
    <source>
        <dbReference type="SAM" id="Phobius"/>
    </source>
</evidence>
<keyword evidence="2" id="KW-1133">Transmembrane helix</keyword>
<feature type="transmembrane region" description="Helical" evidence="2">
    <location>
        <begin position="69"/>
        <end position="89"/>
    </location>
</feature>
<dbReference type="Gramene" id="OBART07G05130.1">
    <property type="protein sequence ID" value="OBART07G05130.1"/>
    <property type="gene ID" value="OBART07G05130"/>
</dbReference>
<feature type="transmembrane region" description="Helical" evidence="2">
    <location>
        <begin position="191"/>
        <end position="211"/>
    </location>
</feature>
<keyword evidence="2" id="KW-0472">Membrane</keyword>
<feature type="transmembrane region" description="Helical" evidence="2">
    <location>
        <begin position="96"/>
        <end position="118"/>
    </location>
</feature>
<keyword evidence="5" id="KW-1185">Reference proteome</keyword>
<dbReference type="InterPro" id="IPR025315">
    <property type="entry name" value="DUF4220"/>
</dbReference>
<sequence>MKFSLSSTRSDPSSRVPPPLDLLPPGHGDVRLIRRPVAGVPGGRRRSCRGALKFIIMKDFMKLYHQREIQLLVLLSFTLQMFLFFTGSLRRRNTNVFLRVSIWTAYLGADFTAVYALGYLSRHDDIQRQMSGGTQPLAFFWASFLLIHLGGQDSIAAFSMADNNLWLRHLLNLVVQVVLAAYVFWKSPARHSAELLVSGVLVFVAGVIKYGERTLSLKCGRFKSLESSTGDHYKKRFPELNDSDHDYSKVVLDALHSMLNVHNVFAARNPFVNGPESSSPVVVARDTVQGTKKMLKVVELELAIMYDDLYTKALVLRTRIGMILRCTSHACSLLAFALFLTCDKRRYNGVDVAITYSLFIGGFFLDLSAVFIFIIDIGWPEKRPRWSNSIGQYNLLNWVSGGDQPRSYNQKVVALVRRLSSLVGVGKEDLFWLSKTLDTEYVEADEKTMEFVVKGISSLSNEVSEQQQWQNLGPLLKKIRVCFVADMGCAIVVMHIFTQVYLDTVEAAAAGDEGGGDGDDMVEVCRKLSNYMMYLFVNHPSMLPLNASSEATVVEFAKSREELSRTQQGSKMTLDELYNIIQQNKDGVSREGTMEEMYKMILEEDVQPSWGAVEEMAAMWLRFLIFAAGRSNGKVHAAELASGGELITFAWLLMAREGLGESERRRVRLTSTISSILSADSAGAAADLKEAYAFFFN</sequence>
<dbReference type="Proteomes" id="UP000026960">
    <property type="component" value="Chromosome 7"/>
</dbReference>
<protein>
    <recommendedName>
        <fullName evidence="3">DUF4220 domain-containing protein</fullName>
    </recommendedName>
</protein>
<dbReference type="PANTHER" id="PTHR31325">
    <property type="entry name" value="OS01G0798800 PROTEIN-RELATED"/>
    <property type="match status" value="1"/>
</dbReference>
<dbReference type="Pfam" id="PF04578">
    <property type="entry name" value="DUF594"/>
    <property type="match status" value="1"/>
</dbReference>
<dbReference type="STRING" id="65489.A0A0D3GMZ0"/>
<dbReference type="eggNOG" id="ENOG502QQBP">
    <property type="taxonomic scope" value="Eukaryota"/>
</dbReference>